<keyword evidence="3" id="KW-1185">Reference proteome</keyword>
<comment type="caution">
    <text evidence="2">The sequence shown here is derived from an EMBL/GenBank/DDBJ whole genome shotgun (WGS) entry which is preliminary data.</text>
</comment>
<evidence type="ECO:0000256" key="1">
    <source>
        <dbReference type="SAM" id="MobiDB-lite"/>
    </source>
</evidence>
<name>A0ABV0Q440_9TELE</name>
<feature type="non-terminal residue" evidence="2">
    <location>
        <position position="1"/>
    </location>
</feature>
<evidence type="ECO:0000313" key="2">
    <source>
        <dbReference type="EMBL" id="MEQ2190281.1"/>
    </source>
</evidence>
<sequence>LPGEELQPAAAQPERLLRFLGCSSGRHAGILLQVSSWLCLFYWNRMVLFLRLNPSVSLFQFGAGKRLVVHLQQRPCTERGESSESQRHGPEPERLQREPGAGR</sequence>
<dbReference type="EMBL" id="JAHRIO010098081">
    <property type="protein sequence ID" value="MEQ2190281.1"/>
    <property type="molecule type" value="Genomic_DNA"/>
</dbReference>
<accession>A0ABV0Q440</accession>
<feature type="compositionally biased region" description="Basic and acidic residues" evidence="1">
    <location>
        <begin position="76"/>
        <end position="97"/>
    </location>
</feature>
<evidence type="ECO:0000313" key="3">
    <source>
        <dbReference type="Proteomes" id="UP001476798"/>
    </source>
</evidence>
<gene>
    <name evidence="2" type="ORF">GOODEAATRI_034164</name>
</gene>
<proteinExistence type="predicted"/>
<feature type="non-terminal residue" evidence="2">
    <location>
        <position position="103"/>
    </location>
</feature>
<feature type="region of interest" description="Disordered" evidence="1">
    <location>
        <begin position="75"/>
        <end position="103"/>
    </location>
</feature>
<dbReference type="Proteomes" id="UP001476798">
    <property type="component" value="Unassembled WGS sequence"/>
</dbReference>
<protein>
    <submittedName>
        <fullName evidence="2">Uncharacterized protein</fullName>
    </submittedName>
</protein>
<reference evidence="2 3" key="1">
    <citation type="submission" date="2021-06" db="EMBL/GenBank/DDBJ databases">
        <authorList>
            <person name="Palmer J.M."/>
        </authorList>
    </citation>
    <scope>NUCLEOTIDE SEQUENCE [LARGE SCALE GENOMIC DNA]</scope>
    <source>
        <strain evidence="2 3">GA_2019</strain>
        <tissue evidence="2">Muscle</tissue>
    </source>
</reference>
<organism evidence="2 3">
    <name type="scientific">Goodea atripinnis</name>
    <dbReference type="NCBI Taxonomy" id="208336"/>
    <lineage>
        <taxon>Eukaryota</taxon>
        <taxon>Metazoa</taxon>
        <taxon>Chordata</taxon>
        <taxon>Craniata</taxon>
        <taxon>Vertebrata</taxon>
        <taxon>Euteleostomi</taxon>
        <taxon>Actinopterygii</taxon>
        <taxon>Neopterygii</taxon>
        <taxon>Teleostei</taxon>
        <taxon>Neoteleostei</taxon>
        <taxon>Acanthomorphata</taxon>
        <taxon>Ovalentaria</taxon>
        <taxon>Atherinomorphae</taxon>
        <taxon>Cyprinodontiformes</taxon>
        <taxon>Goodeidae</taxon>
        <taxon>Goodea</taxon>
    </lineage>
</organism>